<dbReference type="Pfam" id="PF18299">
    <property type="entry name" value="R2K_2"/>
    <property type="match status" value="1"/>
</dbReference>
<gene>
    <name evidence="2" type="ORF">GCM10023225_14020</name>
</gene>
<protein>
    <recommendedName>
        <fullName evidence="1">ATP-grasp domain-containing protein</fullName>
    </recommendedName>
</protein>
<feature type="domain" description="ATP-grasp" evidence="1">
    <location>
        <begin position="84"/>
        <end position="240"/>
    </location>
</feature>
<organism evidence="2 3">
    <name type="scientific">Kineococcus glutinatus</name>
    <dbReference type="NCBI Taxonomy" id="1070872"/>
    <lineage>
        <taxon>Bacteria</taxon>
        <taxon>Bacillati</taxon>
        <taxon>Actinomycetota</taxon>
        <taxon>Actinomycetes</taxon>
        <taxon>Kineosporiales</taxon>
        <taxon>Kineosporiaceae</taxon>
        <taxon>Kineococcus</taxon>
    </lineage>
</organism>
<evidence type="ECO:0000259" key="1">
    <source>
        <dbReference type="Pfam" id="PF18299"/>
    </source>
</evidence>
<evidence type="ECO:0000313" key="2">
    <source>
        <dbReference type="EMBL" id="GAA4973947.1"/>
    </source>
</evidence>
<name>A0ABP9HLS3_9ACTN</name>
<keyword evidence="3" id="KW-1185">Reference proteome</keyword>
<dbReference type="Proteomes" id="UP001501195">
    <property type="component" value="Unassembled WGS sequence"/>
</dbReference>
<evidence type="ECO:0000313" key="3">
    <source>
        <dbReference type="Proteomes" id="UP001501195"/>
    </source>
</evidence>
<dbReference type="EMBL" id="BAABIL010000183">
    <property type="protein sequence ID" value="GAA4973947.1"/>
    <property type="molecule type" value="Genomic_DNA"/>
</dbReference>
<reference evidence="3" key="1">
    <citation type="journal article" date="2019" name="Int. J. Syst. Evol. Microbiol.">
        <title>The Global Catalogue of Microorganisms (GCM) 10K type strain sequencing project: providing services to taxonomists for standard genome sequencing and annotation.</title>
        <authorList>
            <consortium name="The Broad Institute Genomics Platform"/>
            <consortium name="The Broad Institute Genome Sequencing Center for Infectious Disease"/>
            <person name="Wu L."/>
            <person name="Ma J."/>
        </authorList>
    </citation>
    <scope>NUCLEOTIDE SEQUENCE [LARGE SCALE GENOMIC DNA]</scope>
    <source>
        <strain evidence="3">JCM 18126</strain>
    </source>
</reference>
<accession>A0ABP9HLS3</accession>
<proteinExistence type="predicted"/>
<comment type="caution">
    <text evidence="2">The sequence shown here is derived from an EMBL/GenBank/DDBJ whole genome shotgun (WGS) entry which is preliminary data.</text>
</comment>
<sequence length="287" mass="31397">MAAVDRALCVIARSSTVAMRLAPGRGDRRLLLSYSVQVPLAAEYGSLVFWMADAYAARLHVAGLAPALLAPAWDWVSTIDPDLTGRHVVSTTMDQLPEGRMFVKPALLKLVECPAGIWDSGDFRRAARRDGAGGSMRVQYTPQILRLDHEHRFVVRDGQVLTGSPYRVAGRAWHRSLVSGRSADALAFARTAVQALGEDCPPVCSLDVALDRDSGRWLIVEANPLWASGPYSCDPVRFVDAVEVANTTGTGRWAWTPEETQIDRARREEPVVAVSRDDATGYVEFHG</sequence>
<dbReference type="InterPro" id="IPR041261">
    <property type="entry name" value="R2K_2"/>
</dbReference>